<reference evidence="1 2" key="1">
    <citation type="submission" date="2019-05" db="EMBL/GenBank/DDBJ databases">
        <title>Another draft genome of Portunus trituberculatus and its Hox gene families provides insights of decapod evolution.</title>
        <authorList>
            <person name="Jeong J.-H."/>
            <person name="Song I."/>
            <person name="Kim S."/>
            <person name="Choi T."/>
            <person name="Kim D."/>
            <person name="Ryu S."/>
            <person name="Kim W."/>
        </authorList>
    </citation>
    <scope>NUCLEOTIDE SEQUENCE [LARGE SCALE GENOMIC DNA]</scope>
    <source>
        <tissue evidence="1">Muscle</tissue>
    </source>
</reference>
<protein>
    <submittedName>
        <fullName evidence="1">Uncharacterized protein</fullName>
    </submittedName>
</protein>
<evidence type="ECO:0000313" key="2">
    <source>
        <dbReference type="Proteomes" id="UP000324222"/>
    </source>
</evidence>
<dbReference type="AlphaFoldDB" id="A0A5B7G4W6"/>
<dbReference type="EMBL" id="VSRR010011005">
    <property type="protein sequence ID" value="MPC52596.1"/>
    <property type="molecule type" value="Genomic_DNA"/>
</dbReference>
<comment type="caution">
    <text evidence="1">The sequence shown here is derived from an EMBL/GenBank/DDBJ whole genome shotgun (WGS) entry which is preliminary data.</text>
</comment>
<name>A0A5B7G4W6_PORTR</name>
<accession>A0A5B7G4W6</accession>
<gene>
    <name evidence="1" type="ORF">E2C01_046468</name>
</gene>
<dbReference type="Proteomes" id="UP000324222">
    <property type="component" value="Unassembled WGS sequence"/>
</dbReference>
<proteinExistence type="predicted"/>
<organism evidence="1 2">
    <name type="scientific">Portunus trituberculatus</name>
    <name type="common">Swimming crab</name>
    <name type="synonym">Neptunus trituberculatus</name>
    <dbReference type="NCBI Taxonomy" id="210409"/>
    <lineage>
        <taxon>Eukaryota</taxon>
        <taxon>Metazoa</taxon>
        <taxon>Ecdysozoa</taxon>
        <taxon>Arthropoda</taxon>
        <taxon>Crustacea</taxon>
        <taxon>Multicrustacea</taxon>
        <taxon>Malacostraca</taxon>
        <taxon>Eumalacostraca</taxon>
        <taxon>Eucarida</taxon>
        <taxon>Decapoda</taxon>
        <taxon>Pleocyemata</taxon>
        <taxon>Brachyura</taxon>
        <taxon>Eubrachyura</taxon>
        <taxon>Portunoidea</taxon>
        <taxon>Portunidae</taxon>
        <taxon>Portuninae</taxon>
        <taxon>Portunus</taxon>
    </lineage>
</organism>
<sequence>MNVCHVSHLQRLGSHPTRHKCTDELSSMPLINSCSLNAKHGTTRGWWNSISAQRNSKAMAGIFLALPTEPSTYEVNTAPVILPLPIIEEYDQRNVYEPLAY</sequence>
<evidence type="ECO:0000313" key="1">
    <source>
        <dbReference type="EMBL" id="MPC52596.1"/>
    </source>
</evidence>
<keyword evidence="2" id="KW-1185">Reference proteome</keyword>